<feature type="domain" description="Reverse transcriptase zinc-binding" evidence="2">
    <location>
        <begin position="8"/>
        <end position="95"/>
    </location>
</feature>
<accession>A0A7J6I3T8</accession>
<dbReference type="GO" id="GO:0004523">
    <property type="term" value="F:RNA-DNA hybrid ribonuclease activity"/>
    <property type="evidence" value="ECO:0007669"/>
    <property type="project" value="InterPro"/>
</dbReference>
<keyword evidence="4" id="KW-1185">Reference proteome</keyword>
<evidence type="ECO:0000259" key="2">
    <source>
        <dbReference type="Pfam" id="PF13966"/>
    </source>
</evidence>
<feature type="domain" description="RNase H type-1" evidence="1">
    <location>
        <begin position="210"/>
        <end position="321"/>
    </location>
</feature>
<evidence type="ECO:0000313" key="4">
    <source>
        <dbReference type="Proteomes" id="UP000583929"/>
    </source>
</evidence>
<evidence type="ECO:0000313" key="3">
    <source>
        <dbReference type="EMBL" id="KAF4402262.1"/>
    </source>
</evidence>
<sequence length="601" mass="68198">MGEPNGKFSIRSACRILKRDTEVNGDSEVWKLIWNSPLHTRLKFVWWQLIRDIFPTKDKLAPFLDGITGTCLLCREEAENSLHLFWKCTFTKAIWFSIGWGIRTEMVTATDWKQWMEGFWKGLNLPPNIDFYDFMVTCLCIVESVWKERNRRVHGEMEKDIMQISRSIRQKINDHIMVSEKIVHEITEWRPPPSDWVCCNSDVAVSPVGSFLSAVIRDDVGNIISISSQESRVTLPKLAEAKAVCLAAEKAKDLGLKKIMFQSDNIGVVKAFEASMDICMDFMLQDSKVRFNNICSKFSDWGIVHVSRKCNYMAHNIAKWAAVKNVLGICQEEVDASVLDDLREWEPDLGRDTLGSGDFCSLWDNKFSNEDFHTTRVSKDVVNDEKKERVDDDFFKGYSQLPVEDDDVVTAGLKVVAKFQQLYALVPYDPQSTTSSNLTPYAQQLSSSSKVAVVTSKQKMWFHSLLHNDQFFSDSERTPKYEAASLLALEPYSIMLSLFFSLLGVYNELPYTLPASMNPTAPFPIVNVEVLPEQVDNDCGAFVAALAEYFIEGKNILANIDVKNVESEPESPLKSPKKTKAKVRGKAKAKANLNYTAMLKN</sequence>
<dbReference type="PANTHER" id="PTHR47074:SF48">
    <property type="entry name" value="POLYNUCLEOTIDYL TRANSFERASE, RIBONUCLEASE H-LIKE SUPERFAMILY PROTEIN"/>
    <property type="match status" value="1"/>
</dbReference>
<evidence type="ECO:0000259" key="1">
    <source>
        <dbReference type="Pfam" id="PF13456"/>
    </source>
</evidence>
<dbReference type="InterPro" id="IPR026960">
    <property type="entry name" value="RVT-Znf"/>
</dbReference>
<dbReference type="GO" id="GO:0003676">
    <property type="term" value="F:nucleic acid binding"/>
    <property type="evidence" value="ECO:0007669"/>
    <property type="project" value="InterPro"/>
</dbReference>
<dbReference type="Proteomes" id="UP000583929">
    <property type="component" value="Unassembled WGS sequence"/>
</dbReference>
<dbReference type="Pfam" id="PF13966">
    <property type="entry name" value="zf-RVT"/>
    <property type="match status" value="1"/>
</dbReference>
<name>A0A7J6I3T8_CANSA</name>
<dbReference type="InterPro" id="IPR044730">
    <property type="entry name" value="RNase_H-like_dom_plant"/>
</dbReference>
<dbReference type="AlphaFoldDB" id="A0A7J6I3T8"/>
<protein>
    <submittedName>
        <fullName evidence="3">Uncharacterized protein</fullName>
    </submittedName>
</protein>
<dbReference type="InterPro" id="IPR002156">
    <property type="entry name" value="RNaseH_domain"/>
</dbReference>
<organism evidence="3 4">
    <name type="scientific">Cannabis sativa</name>
    <name type="common">Hemp</name>
    <name type="synonym">Marijuana</name>
    <dbReference type="NCBI Taxonomy" id="3483"/>
    <lineage>
        <taxon>Eukaryota</taxon>
        <taxon>Viridiplantae</taxon>
        <taxon>Streptophyta</taxon>
        <taxon>Embryophyta</taxon>
        <taxon>Tracheophyta</taxon>
        <taxon>Spermatophyta</taxon>
        <taxon>Magnoliopsida</taxon>
        <taxon>eudicotyledons</taxon>
        <taxon>Gunneridae</taxon>
        <taxon>Pentapetalae</taxon>
        <taxon>rosids</taxon>
        <taxon>fabids</taxon>
        <taxon>Rosales</taxon>
        <taxon>Cannabaceae</taxon>
        <taxon>Cannabis</taxon>
    </lineage>
</organism>
<dbReference type="EMBL" id="JAATIQ010000009">
    <property type="protein sequence ID" value="KAF4402262.1"/>
    <property type="molecule type" value="Genomic_DNA"/>
</dbReference>
<proteinExistence type="predicted"/>
<dbReference type="Gene3D" id="3.30.420.10">
    <property type="entry name" value="Ribonuclease H-like superfamily/Ribonuclease H"/>
    <property type="match status" value="1"/>
</dbReference>
<gene>
    <name evidence="3" type="ORF">G4B88_017774</name>
</gene>
<dbReference type="InterPro" id="IPR036397">
    <property type="entry name" value="RNaseH_sf"/>
</dbReference>
<dbReference type="PANTHER" id="PTHR47074">
    <property type="entry name" value="BNAC02G40300D PROTEIN"/>
    <property type="match status" value="1"/>
</dbReference>
<dbReference type="Pfam" id="PF13456">
    <property type="entry name" value="RVT_3"/>
    <property type="match status" value="1"/>
</dbReference>
<dbReference type="CDD" id="cd06222">
    <property type="entry name" value="RNase_H_like"/>
    <property type="match status" value="1"/>
</dbReference>
<dbReference type="InterPro" id="IPR052929">
    <property type="entry name" value="RNase_H-like_EbsB-rel"/>
</dbReference>
<comment type="caution">
    <text evidence="3">The sequence shown here is derived from an EMBL/GenBank/DDBJ whole genome shotgun (WGS) entry which is preliminary data.</text>
</comment>
<reference evidence="3 4" key="1">
    <citation type="journal article" date="2020" name="bioRxiv">
        <title>Sequence and annotation of 42 cannabis genomes reveals extensive copy number variation in cannabinoid synthesis and pathogen resistance genes.</title>
        <authorList>
            <person name="Mckernan K.J."/>
            <person name="Helbert Y."/>
            <person name="Kane L.T."/>
            <person name="Ebling H."/>
            <person name="Zhang L."/>
            <person name="Liu B."/>
            <person name="Eaton Z."/>
            <person name="Mclaughlin S."/>
            <person name="Kingan S."/>
            <person name="Baybayan P."/>
            <person name="Concepcion G."/>
            <person name="Jordan M."/>
            <person name="Riva A."/>
            <person name="Barbazuk W."/>
            <person name="Harkins T."/>
        </authorList>
    </citation>
    <scope>NUCLEOTIDE SEQUENCE [LARGE SCALE GENOMIC DNA]</scope>
    <source>
        <strain evidence="4">cv. Jamaican Lion 4</strain>
        <tissue evidence="3">Leaf</tissue>
    </source>
</reference>